<evidence type="ECO:0000259" key="4">
    <source>
        <dbReference type="Pfam" id="PF02902"/>
    </source>
</evidence>
<dbReference type="GO" id="GO:0006508">
    <property type="term" value="P:proteolysis"/>
    <property type="evidence" value="ECO:0007669"/>
    <property type="project" value="UniProtKB-KW"/>
</dbReference>
<dbReference type="GO" id="GO:0008234">
    <property type="term" value="F:cysteine-type peptidase activity"/>
    <property type="evidence" value="ECO:0007669"/>
    <property type="project" value="InterPro"/>
</dbReference>
<dbReference type="Proteomes" id="UP000218209">
    <property type="component" value="Unassembled WGS sequence"/>
</dbReference>
<keyword evidence="3" id="KW-0378">Hydrolase</keyword>
<dbReference type="InterPro" id="IPR003653">
    <property type="entry name" value="Peptidase_C48_C"/>
</dbReference>
<organism evidence="5 6">
    <name type="scientific">Porphyra umbilicalis</name>
    <name type="common">Purple laver</name>
    <name type="synonym">Red alga</name>
    <dbReference type="NCBI Taxonomy" id="2786"/>
    <lineage>
        <taxon>Eukaryota</taxon>
        <taxon>Rhodophyta</taxon>
        <taxon>Bangiophyceae</taxon>
        <taxon>Bangiales</taxon>
        <taxon>Bangiaceae</taxon>
        <taxon>Porphyra</taxon>
    </lineage>
</organism>
<gene>
    <name evidence="5" type="ORF">BU14_0474s0005</name>
</gene>
<evidence type="ECO:0000313" key="6">
    <source>
        <dbReference type="Proteomes" id="UP000218209"/>
    </source>
</evidence>
<name>A0A1X6NTV7_PORUM</name>
<evidence type="ECO:0000256" key="1">
    <source>
        <dbReference type="ARBA" id="ARBA00005234"/>
    </source>
</evidence>
<sequence>MRMHDVWTRRAVPVLPATTVFSVVLLSGPPLAAAVRASTKVRVVLPRALLKNAFAALAAAARSSNGGVPDGHELAVRLDDHEPVYEFEATLDQMSSVLAFSEGIVSSANFVNWMRGLTATDAHLPAPLNFWSGESVAISSMVDQVLDNIAGRLLGNCVWSLPPARRGSAPIERAAGVFSGYMVNVRDICDAGQRELITNALMDAGLAGLQSRCDAGSVPIGVLASSQSASFTHVGGRQVSLESAVPCVLQVLDSWSTSVTRLVMVLNVDNSHWMSAAVSLLTGQVTLYDSLGGSSPAKLHMTSRLRLFARYAEQRWRATHPDKAAGSVDWQFEEVNTPRQVDGNNCGLFAVGFIWCFAYGLDMTTFRVDGDQLRLSSFLFVLMSGSAREGPQRA</sequence>
<dbReference type="EMBL" id="KV919087">
    <property type="protein sequence ID" value="OSX72059.1"/>
    <property type="molecule type" value="Genomic_DNA"/>
</dbReference>
<dbReference type="AlphaFoldDB" id="A0A1X6NTV7"/>
<dbReference type="InterPro" id="IPR038765">
    <property type="entry name" value="Papain-like_cys_pep_sf"/>
</dbReference>
<dbReference type="Pfam" id="PF02902">
    <property type="entry name" value="Peptidase_C48"/>
    <property type="match status" value="1"/>
</dbReference>
<evidence type="ECO:0000256" key="3">
    <source>
        <dbReference type="ARBA" id="ARBA00022801"/>
    </source>
</evidence>
<evidence type="ECO:0000256" key="2">
    <source>
        <dbReference type="ARBA" id="ARBA00022670"/>
    </source>
</evidence>
<keyword evidence="2" id="KW-0645">Protease</keyword>
<reference evidence="5 6" key="1">
    <citation type="submission" date="2017-03" db="EMBL/GenBank/DDBJ databases">
        <title>WGS assembly of Porphyra umbilicalis.</title>
        <authorList>
            <person name="Brawley S.H."/>
            <person name="Blouin N.A."/>
            <person name="Ficko-Blean E."/>
            <person name="Wheeler G.L."/>
            <person name="Lohr M."/>
            <person name="Goodson H.V."/>
            <person name="Jenkins J.W."/>
            <person name="Blaby-Haas C.E."/>
            <person name="Helliwell K.E."/>
            <person name="Chan C."/>
            <person name="Marriage T."/>
            <person name="Bhattacharya D."/>
            <person name="Klein A.S."/>
            <person name="Badis Y."/>
            <person name="Brodie J."/>
            <person name="Cao Y."/>
            <person name="Collen J."/>
            <person name="Dittami S.M."/>
            <person name="Gachon C.M."/>
            <person name="Green B.R."/>
            <person name="Karpowicz S."/>
            <person name="Kim J.W."/>
            <person name="Kudahl U."/>
            <person name="Lin S."/>
            <person name="Michel G."/>
            <person name="Mittag M."/>
            <person name="Olson B.J."/>
            <person name="Pangilinan J."/>
            <person name="Peng Y."/>
            <person name="Qiu H."/>
            <person name="Shu S."/>
            <person name="Singer J.T."/>
            <person name="Smith A.G."/>
            <person name="Sprecher B.N."/>
            <person name="Wagner V."/>
            <person name="Wang W."/>
            <person name="Wang Z.-Y."/>
            <person name="Yan J."/>
            <person name="Yarish C."/>
            <person name="Zoeuner-Riek S."/>
            <person name="Zhuang Y."/>
            <person name="Zou Y."/>
            <person name="Lindquist E.A."/>
            <person name="Grimwood J."/>
            <person name="Barry K."/>
            <person name="Rokhsar D.S."/>
            <person name="Schmutz J."/>
            <person name="Stiller J.W."/>
            <person name="Grossman A.R."/>
            <person name="Prochnik S.E."/>
        </authorList>
    </citation>
    <scope>NUCLEOTIDE SEQUENCE [LARGE SCALE GENOMIC DNA]</scope>
    <source>
        <strain evidence="5">4086291</strain>
    </source>
</reference>
<proteinExistence type="inferred from homology"/>
<keyword evidence="6" id="KW-1185">Reference proteome</keyword>
<feature type="domain" description="Ubiquitin-like protease family profile" evidence="4">
    <location>
        <begin position="253"/>
        <end position="364"/>
    </location>
</feature>
<protein>
    <recommendedName>
        <fullName evidence="4">Ubiquitin-like protease family profile domain-containing protein</fullName>
    </recommendedName>
</protein>
<dbReference type="OrthoDB" id="1078236at2759"/>
<evidence type="ECO:0000313" key="5">
    <source>
        <dbReference type="EMBL" id="OSX72059.1"/>
    </source>
</evidence>
<accession>A0A1X6NTV7</accession>
<dbReference type="SUPFAM" id="SSF54001">
    <property type="entry name" value="Cysteine proteinases"/>
    <property type="match status" value="1"/>
</dbReference>
<comment type="similarity">
    <text evidence="1">Belongs to the peptidase C48 family.</text>
</comment>
<dbReference type="Gene3D" id="3.40.395.10">
    <property type="entry name" value="Adenoviral Proteinase, Chain A"/>
    <property type="match status" value="1"/>
</dbReference>